<dbReference type="PRINTS" id="PR01657">
    <property type="entry name" value="MCMFAMILY"/>
</dbReference>
<keyword evidence="10" id="KW-0234">DNA repair</keyword>
<dbReference type="EMBL" id="QPKB01000002">
    <property type="protein sequence ID" value="RWR76907.1"/>
    <property type="molecule type" value="Genomic_DNA"/>
</dbReference>
<dbReference type="SUPFAM" id="SSF52540">
    <property type="entry name" value="P-loop containing nucleoside triphosphate hydrolases"/>
    <property type="match status" value="1"/>
</dbReference>
<evidence type="ECO:0000256" key="4">
    <source>
        <dbReference type="ARBA" id="ARBA00022741"/>
    </source>
</evidence>
<gene>
    <name evidence="18" type="ORF">CKAN_00537100</name>
</gene>
<dbReference type="GO" id="GO:0005634">
    <property type="term" value="C:nucleus"/>
    <property type="evidence" value="ECO:0007669"/>
    <property type="project" value="UniProtKB-SubCell"/>
</dbReference>
<feature type="domain" description="MCM C-terminal AAA(+) ATPase" evidence="17">
    <location>
        <begin position="351"/>
        <end position="465"/>
    </location>
</feature>
<proteinExistence type="inferred from homology"/>
<evidence type="ECO:0000256" key="7">
    <source>
        <dbReference type="ARBA" id="ARBA00022806"/>
    </source>
</evidence>
<dbReference type="GO" id="GO:0000724">
    <property type="term" value="P:double-strand break repair via homologous recombination"/>
    <property type="evidence" value="ECO:0007669"/>
    <property type="project" value="UniProtKB-ARBA"/>
</dbReference>
<evidence type="ECO:0000256" key="6">
    <source>
        <dbReference type="ARBA" id="ARBA00022801"/>
    </source>
</evidence>
<dbReference type="InterPro" id="IPR027417">
    <property type="entry name" value="P-loop_NTPase"/>
</dbReference>
<comment type="catalytic activity">
    <reaction evidence="14">
        <text>ATP + H2O = ADP + phosphate + H(+)</text>
        <dbReference type="Rhea" id="RHEA:13065"/>
        <dbReference type="ChEBI" id="CHEBI:15377"/>
        <dbReference type="ChEBI" id="CHEBI:15378"/>
        <dbReference type="ChEBI" id="CHEBI:30616"/>
        <dbReference type="ChEBI" id="CHEBI:43474"/>
        <dbReference type="ChEBI" id="CHEBI:456216"/>
        <dbReference type="EC" id="3.6.4.12"/>
    </reaction>
</comment>
<evidence type="ECO:0000313" key="19">
    <source>
        <dbReference type="Proteomes" id="UP000283530"/>
    </source>
</evidence>
<dbReference type="EC" id="3.6.4.12" evidence="3"/>
<dbReference type="Pfam" id="PF17207">
    <property type="entry name" value="MCM_OB"/>
    <property type="match status" value="1"/>
</dbReference>
<dbReference type="Gene3D" id="2.40.50.140">
    <property type="entry name" value="Nucleic acid-binding proteins"/>
    <property type="match status" value="1"/>
</dbReference>
<dbReference type="InterPro" id="IPR031327">
    <property type="entry name" value="MCM"/>
</dbReference>
<comment type="caution">
    <text evidence="18">The sequence shown here is derived from an EMBL/GenBank/DDBJ whole genome shotgun (WGS) entry which is preliminary data.</text>
</comment>
<dbReference type="InterPro" id="IPR012340">
    <property type="entry name" value="NA-bd_OB-fold"/>
</dbReference>
<dbReference type="Gene3D" id="2.20.28.10">
    <property type="match status" value="1"/>
</dbReference>
<evidence type="ECO:0000256" key="12">
    <source>
        <dbReference type="ARBA" id="ARBA00023254"/>
    </source>
</evidence>
<dbReference type="GO" id="GO:0051321">
    <property type="term" value="P:meiotic cell cycle"/>
    <property type="evidence" value="ECO:0007669"/>
    <property type="project" value="UniProtKB-KW"/>
</dbReference>
<keyword evidence="8 16" id="KW-0067">ATP-binding</keyword>
<evidence type="ECO:0000256" key="3">
    <source>
        <dbReference type="ARBA" id="ARBA00012551"/>
    </source>
</evidence>
<dbReference type="OrthoDB" id="422555at2759"/>
<dbReference type="PROSITE" id="PS50051">
    <property type="entry name" value="MCM_2"/>
    <property type="match status" value="1"/>
</dbReference>
<dbReference type="SMART" id="SM00350">
    <property type="entry name" value="MCM"/>
    <property type="match status" value="1"/>
</dbReference>
<evidence type="ECO:0000256" key="10">
    <source>
        <dbReference type="ARBA" id="ARBA00023204"/>
    </source>
</evidence>
<keyword evidence="6" id="KW-0378">Hydrolase</keyword>
<dbReference type="Gene3D" id="3.40.50.300">
    <property type="entry name" value="P-loop containing nucleotide triphosphate hydrolases"/>
    <property type="match status" value="1"/>
</dbReference>
<keyword evidence="19" id="KW-1185">Reference proteome</keyword>
<accession>A0A443NEG0</accession>
<dbReference type="SUPFAM" id="SSF50249">
    <property type="entry name" value="Nucleic acid-binding proteins"/>
    <property type="match status" value="1"/>
</dbReference>
<dbReference type="InterPro" id="IPR001208">
    <property type="entry name" value="MCM_dom"/>
</dbReference>
<evidence type="ECO:0000256" key="11">
    <source>
        <dbReference type="ARBA" id="ARBA00023242"/>
    </source>
</evidence>
<dbReference type="PANTHER" id="PTHR11630">
    <property type="entry name" value="DNA REPLICATION LICENSING FACTOR MCM FAMILY MEMBER"/>
    <property type="match status" value="1"/>
</dbReference>
<keyword evidence="5" id="KW-0227">DNA damage</keyword>
<evidence type="ECO:0000256" key="5">
    <source>
        <dbReference type="ARBA" id="ARBA00022763"/>
    </source>
</evidence>
<keyword evidence="9 16" id="KW-0238">DNA-binding</keyword>
<dbReference type="PANTHER" id="PTHR11630:SF47">
    <property type="entry name" value="DNA HELICASE MCM8"/>
    <property type="match status" value="1"/>
</dbReference>
<evidence type="ECO:0000256" key="14">
    <source>
        <dbReference type="ARBA" id="ARBA00047995"/>
    </source>
</evidence>
<comment type="similarity">
    <text evidence="2 16">Belongs to the MCM family.</text>
</comment>
<evidence type="ECO:0000256" key="2">
    <source>
        <dbReference type="ARBA" id="ARBA00008010"/>
    </source>
</evidence>
<dbReference type="Pfam" id="PF00493">
    <property type="entry name" value="MCM"/>
    <property type="match status" value="1"/>
</dbReference>
<evidence type="ECO:0000256" key="1">
    <source>
        <dbReference type="ARBA" id="ARBA00004123"/>
    </source>
</evidence>
<reference evidence="18 19" key="1">
    <citation type="journal article" date="2019" name="Nat. Plants">
        <title>Stout camphor tree genome fills gaps in understanding of flowering plant genome evolution.</title>
        <authorList>
            <person name="Chaw S.M."/>
            <person name="Liu Y.C."/>
            <person name="Wu Y.W."/>
            <person name="Wang H.Y."/>
            <person name="Lin C.I."/>
            <person name="Wu C.S."/>
            <person name="Ke H.M."/>
            <person name="Chang L.Y."/>
            <person name="Hsu C.Y."/>
            <person name="Yang H.T."/>
            <person name="Sudianto E."/>
            <person name="Hsu M.H."/>
            <person name="Wu K.P."/>
            <person name="Wang L.N."/>
            <person name="Leebens-Mack J.H."/>
            <person name="Tsai I.J."/>
        </authorList>
    </citation>
    <scope>NUCLEOTIDE SEQUENCE [LARGE SCALE GENOMIC DNA]</scope>
    <source>
        <strain evidence="19">cv. Chaw 1501</strain>
        <tissue evidence="18">Young leaves</tissue>
    </source>
</reference>
<keyword evidence="4 16" id="KW-0547">Nucleotide-binding</keyword>
<keyword evidence="12" id="KW-0469">Meiosis</keyword>
<dbReference type="GO" id="GO:0003697">
    <property type="term" value="F:single-stranded DNA binding"/>
    <property type="evidence" value="ECO:0007669"/>
    <property type="project" value="TreeGrafter"/>
</dbReference>
<dbReference type="FunFam" id="2.20.28.10:FF:000007">
    <property type="entry name" value="DNA helicase MCM8 isoform X1"/>
    <property type="match status" value="1"/>
</dbReference>
<evidence type="ECO:0000259" key="17">
    <source>
        <dbReference type="PROSITE" id="PS50051"/>
    </source>
</evidence>
<evidence type="ECO:0000256" key="13">
    <source>
        <dbReference type="ARBA" id="ARBA00042306"/>
    </source>
</evidence>
<dbReference type="Proteomes" id="UP000283530">
    <property type="component" value="Unassembled WGS sequence"/>
</dbReference>
<evidence type="ECO:0000256" key="16">
    <source>
        <dbReference type="RuleBase" id="RU004070"/>
    </source>
</evidence>
<dbReference type="InterPro" id="IPR033762">
    <property type="entry name" value="MCM_OB"/>
</dbReference>
<dbReference type="GO" id="GO:0005524">
    <property type="term" value="F:ATP binding"/>
    <property type="evidence" value="ECO:0007669"/>
    <property type="project" value="UniProtKB-KW"/>
</dbReference>
<dbReference type="STRING" id="337451.A0A443NEG0"/>
<protein>
    <recommendedName>
        <fullName evidence="15">Probable DNA helicase MCM8</fullName>
        <ecNumber evidence="3">3.6.4.12</ecNumber>
    </recommendedName>
    <alternativeName>
        <fullName evidence="13">Minichromosome maintenance 8</fullName>
    </alternativeName>
</protein>
<dbReference type="GO" id="GO:0017116">
    <property type="term" value="F:single-stranded DNA helicase activity"/>
    <property type="evidence" value="ECO:0007669"/>
    <property type="project" value="TreeGrafter"/>
</dbReference>
<dbReference type="GO" id="GO:0016787">
    <property type="term" value="F:hydrolase activity"/>
    <property type="evidence" value="ECO:0007669"/>
    <property type="project" value="UniProtKB-KW"/>
</dbReference>
<name>A0A443NEG0_9MAGN</name>
<dbReference type="GO" id="GO:0042555">
    <property type="term" value="C:MCM complex"/>
    <property type="evidence" value="ECO:0007669"/>
    <property type="project" value="TreeGrafter"/>
</dbReference>
<dbReference type="AlphaFoldDB" id="A0A443NEG0"/>
<evidence type="ECO:0000256" key="9">
    <source>
        <dbReference type="ARBA" id="ARBA00023125"/>
    </source>
</evidence>
<keyword evidence="7" id="KW-0347">Helicase</keyword>
<keyword evidence="11" id="KW-0539">Nucleus</keyword>
<evidence type="ECO:0000313" key="18">
    <source>
        <dbReference type="EMBL" id="RWR76907.1"/>
    </source>
</evidence>
<comment type="subcellular location">
    <subcellularLocation>
        <location evidence="1">Nucleus</location>
    </subcellularLocation>
</comment>
<evidence type="ECO:0000256" key="15">
    <source>
        <dbReference type="ARBA" id="ARBA00069556"/>
    </source>
</evidence>
<sequence length="465" mass="51276">MQITDGERMQGQSIEPTTFDMSKMWSNYFPGLEFSEDNRRFKLMTELAHFLSSPSAQNLISQVKGDDGLLSVPVDFQQLRKICQVEEFYAALEARSSKWKNRQFEAEEKINIRLHNHPESTIALKNLKAAYIGRLVSVRGTVVKVSTVRPLVVQMNFVCGKCGAIITRIFPDGKFSQPTACIYTGCKSRSFSPIRSTARPIDFQKIRLQELQRSENHEEGRVPRTVECELTEDLVDACIPGDVVTVIGIIKVINNYMDVGGGKSKSKNQGLYYLYLEAVSIRNSKSQSVSEDLQKAGDDTRDTVLFDLYTFSPKDLEFIVKFSEEHGSDIFRQMLQSICPSIYGHELVKGGDPGLGKSQLLQAAAAVSPRGIYVCGNATTNAGLTVAVVKDAMTSDYAFEAGAMVLADRGLCCIDEFDKMTAEHQALLEAMEQQCVSVAKAGLVASLSARTSILAAANPVGGHYK</sequence>
<evidence type="ECO:0000256" key="8">
    <source>
        <dbReference type="ARBA" id="ARBA00022840"/>
    </source>
</evidence>
<organism evidence="18 19">
    <name type="scientific">Cinnamomum micranthum f. kanehirae</name>
    <dbReference type="NCBI Taxonomy" id="337451"/>
    <lineage>
        <taxon>Eukaryota</taxon>
        <taxon>Viridiplantae</taxon>
        <taxon>Streptophyta</taxon>
        <taxon>Embryophyta</taxon>
        <taxon>Tracheophyta</taxon>
        <taxon>Spermatophyta</taxon>
        <taxon>Magnoliopsida</taxon>
        <taxon>Magnoliidae</taxon>
        <taxon>Laurales</taxon>
        <taxon>Lauraceae</taxon>
        <taxon>Cinnamomum</taxon>
    </lineage>
</organism>